<feature type="domain" description="DUF7064" evidence="1">
    <location>
        <begin position="175"/>
        <end position="294"/>
    </location>
</feature>
<accession>A0ABY5DSW2</accession>
<evidence type="ECO:0000259" key="1">
    <source>
        <dbReference type="Pfam" id="PF23212"/>
    </source>
</evidence>
<dbReference type="Proteomes" id="UP001056035">
    <property type="component" value="Chromosome"/>
</dbReference>
<name>A0ABY5DSW2_9ACTN</name>
<evidence type="ECO:0000313" key="3">
    <source>
        <dbReference type="Proteomes" id="UP001056035"/>
    </source>
</evidence>
<dbReference type="RefSeq" id="WP_254570501.1">
    <property type="nucleotide sequence ID" value="NZ_CP098502.1"/>
</dbReference>
<proteinExistence type="predicted"/>
<protein>
    <recommendedName>
        <fullName evidence="1">DUF7064 domain-containing protein</fullName>
    </recommendedName>
</protein>
<organism evidence="2 3">
    <name type="scientific">Paraconexibacter antarcticus</name>
    <dbReference type="NCBI Taxonomy" id="2949664"/>
    <lineage>
        <taxon>Bacteria</taxon>
        <taxon>Bacillati</taxon>
        <taxon>Actinomycetota</taxon>
        <taxon>Thermoleophilia</taxon>
        <taxon>Solirubrobacterales</taxon>
        <taxon>Paraconexibacteraceae</taxon>
        <taxon>Paraconexibacter</taxon>
    </lineage>
</organism>
<keyword evidence="3" id="KW-1185">Reference proteome</keyword>
<gene>
    <name evidence="2" type="ORF">NBH00_20850</name>
</gene>
<reference evidence="2 3" key="1">
    <citation type="submission" date="2022-06" db="EMBL/GenBank/DDBJ databases">
        <title>Paraconexibacter antarcticus.</title>
        <authorList>
            <person name="Kim C.S."/>
        </authorList>
    </citation>
    <scope>NUCLEOTIDE SEQUENCE [LARGE SCALE GENOMIC DNA]</scope>
    <source>
        <strain evidence="2 3">02-257</strain>
    </source>
</reference>
<dbReference type="EMBL" id="CP098502">
    <property type="protein sequence ID" value="UTI63780.1"/>
    <property type="molecule type" value="Genomic_DNA"/>
</dbReference>
<evidence type="ECO:0000313" key="2">
    <source>
        <dbReference type="EMBL" id="UTI63780.1"/>
    </source>
</evidence>
<dbReference type="Pfam" id="PF23212">
    <property type="entry name" value="DUF7064"/>
    <property type="match status" value="1"/>
</dbReference>
<dbReference type="SUPFAM" id="SSF159245">
    <property type="entry name" value="AttH-like"/>
    <property type="match status" value="1"/>
</dbReference>
<dbReference type="InterPro" id="IPR055492">
    <property type="entry name" value="DUF7064"/>
</dbReference>
<sequence>MPVTVLDPTFDARHELSPDRPHMRESLVWCLAAPEQGIAAFVYTWVDAHGKAGAAGVAFGDGIGAPVFELQDGLDTPAGMGFDDWRAGPVHTRHREPLQSCDVAYRSDDLTIELTWEALHAPYAYNAASPGFPRFYADERFEQTGRARGTLTANGTTHEIDAFCHRDHSWGARVWGLVEHYKWLNFMSEDAVVHLMDLHAYGRSWLRGYVLRDGAMAEITSVDWDYELDEDFYHRGMEATVHDDAGRATRVRLLDTPAELEYPINPRLTLIDLIGHAEIDGTPASSYAEMSWPPEYLQLGKETRL</sequence>